<dbReference type="Proteomes" id="UP000828390">
    <property type="component" value="Unassembled WGS sequence"/>
</dbReference>
<reference evidence="1" key="2">
    <citation type="submission" date="2020-11" db="EMBL/GenBank/DDBJ databases">
        <authorList>
            <person name="McCartney M.A."/>
            <person name="Auch B."/>
            <person name="Kono T."/>
            <person name="Mallez S."/>
            <person name="Becker A."/>
            <person name="Gohl D.M."/>
            <person name="Silverstein K.A.T."/>
            <person name="Koren S."/>
            <person name="Bechman K.B."/>
            <person name="Herman A."/>
            <person name="Abrahante J.E."/>
            <person name="Garbe J."/>
        </authorList>
    </citation>
    <scope>NUCLEOTIDE SEQUENCE</scope>
    <source>
        <strain evidence="1">Duluth1</strain>
        <tissue evidence="1">Whole animal</tissue>
    </source>
</reference>
<dbReference type="AlphaFoldDB" id="A0A9D4N271"/>
<keyword evidence="2" id="KW-1185">Reference proteome</keyword>
<gene>
    <name evidence="1" type="ORF">DPMN_012275</name>
</gene>
<proteinExistence type="predicted"/>
<comment type="caution">
    <text evidence="1">The sequence shown here is derived from an EMBL/GenBank/DDBJ whole genome shotgun (WGS) entry which is preliminary data.</text>
</comment>
<dbReference type="EMBL" id="JAIWYP010000001">
    <property type="protein sequence ID" value="KAH3888243.1"/>
    <property type="molecule type" value="Genomic_DNA"/>
</dbReference>
<reference evidence="1" key="1">
    <citation type="journal article" date="2019" name="bioRxiv">
        <title>The Genome of the Zebra Mussel, Dreissena polymorpha: A Resource for Invasive Species Research.</title>
        <authorList>
            <person name="McCartney M.A."/>
            <person name="Auch B."/>
            <person name="Kono T."/>
            <person name="Mallez S."/>
            <person name="Zhang Y."/>
            <person name="Obille A."/>
            <person name="Becker A."/>
            <person name="Abrahante J.E."/>
            <person name="Garbe J."/>
            <person name="Badalamenti J.P."/>
            <person name="Herman A."/>
            <person name="Mangelson H."/>
            <person name="Liachko I."/>
            <person name="Sullivan S."/>
            <person name="Sone E.D."/>
            <person name="Koren S."/>
            <person name="Silverstein K.A.T."/>
            <person name="Beckman K.B."/>
            <person name="Gohl D.M."/>
        </authorList>
    </citation>
    <scope>NUCLEOTIDE SEQUENCE</scope>
    <source>
        <strain evidence="1">Duluth1</strain>
        <tissue evidence="1">Whole animal</tissue>
    </source>
</reference>
<sequence>MRSIFSNRCASYIIRSTVHRPASVEKPRRAGMTRQAPLVGPWPGSHCRCARCPCSRTPTRDDPLPRRLGTSQEKKVHIYGSASMCDISSLDPI</sequence>
<organism evidence="1 2">
    <name type="scientific">Dreissena polymorpha</name>
    <name type="common">Zebra mussel</name>
    <name type="synonym">Mytilus polymorpha</name>
    <dbReference type="NCBI Taxonomy" id="45954"/>
    <lineage>
        <taxon>Eukaryota</taxon>
        <taxon>Metazoa</taxon>
        <taxon>Spiralia</taxon>
        <taxon>Lophotrochozoa</taxon>
        <taxon>Mollusca</taxon>
        <taxon>Bivalvia</taxon>
        <taxon>Autobranchia</taxon>
        <taxon>Heteroconchia</taxon>
        <taxon>Euheterodonta</taxon>
        <taxon>Imparidentia</taxon>
        <taxon>Neoheterodontei</taxon>
        <taxon>Myida</taxon>
        <taxon>Dreissenoidea</taxon>
        <taxon>Dreissenidae</taxon>
        <taxon>Dreissena</taxon>
    </lineage>
</organism>
<protein>
    <submittedName>
        <fullName evidence="1">Uncharacterized protein</fullName>
    </submittedName>
</protein>
<evidence type="ECO:0000313" key="2">
    <source>
        <dbReference type="Proteomes" id="UP000828390"/>
    </source>
</evidence>
<evidence type="ECO:0000313" key="1">
    <source>
        <dbReference type="EMBL" id="KAH3888243.1"/>
    </source>
</evidence>
<accession>A0A9D4N271</accession>
<name>A0A9D4N271_DREPO</name>